<evidence type="ECO:0000256" key="8">
    <source>
        <dbReference type="ARBA" id="ARBA00022975"/>
    </source>
</evidence>
<dbReference type="Pfam" id="PF04909">
    <property type="entry name" value="Amidohydro_2"/>
    <property type="match status" value="1"/>
</dbReference>
<dbReference type="EC" id="3.5.2.3" evidence="4"/>
<evidence type="ECO:0000313" key="10">
    <source>
        <dbReference type="EMBL" id="KAJ4396261.1"/>
    </source>
</evidence>
<evidence type="ECO:0000256" key="5">
    <source>
        <dbReference type="ARBA" id="ARBA00022723"/>
    </source>
</evidence>
<comment type="similarity">
    <text evidence="3">Belongs to the metallo-dependent hydrolases superfamily. DHOase family. Class II DHOase subfamily.</text>
</comment>
<dbReference type="PROSITE" id="PS00482">
    <property type="entry name" value="DIHYDROOROTASE_1"/>
    <property type="match status" value="1"/>
</dbReference>
<dbReference type="AlphaFoldDB" id="A0A9W9D1S6"/>
<evidence type="ECO:0000259" key="9">
    <source>
        <dbReference type="Pfam" id="PF04909"/>
    </source>
</evidence>
<dbReference type="FunFam" id="3.20.20.140:FF:000041">
    <property type="entry name" value="Dihydroorotase, variant"/>
    <property type="match status" value="1"/>
</dbReference>
<dbReference type="GO" id="GO:0046872">
    <property type="term" value="F:metal ion binding"/>
    <property type="evidence" value="ECO:0007669"/>
    <property type="project" value="UniProtKB-KW"/>
</dbReference>
<dbReference type="InterPro" id="IPR002195">
    <property type="entry name" value="Dihydroorotase_CS"/>
</dbReference>
<accession>A0A9W9D1S6</accession>
<dbReference type="EMBL" id="JAPEVB010000001">
    <property type="protein sequence ID" value="KAJ4396261.1"/>
    <property type="molecule type" value="Genomic_DNA"/>
</dbReference>
<dbReference type="GO" id="GO:0004151">
    <property type="term" value="F:dihydroorotase activity"/>
    <property type="evidence" value="ECO:0007669"/>
    <property type="project" value="UniProtKB-EC"/>
</dbReference>
<dbReference type="PANTHER" id="PTHR43137">
    <property type="entry name" value="DIHYDROOROTASE"/>
    <property type="match status" value="1"/>
</dbReference>
<evidence type="ECO:0000256" key="1">
    <source>
        <dbReference type="ARBA" id="ARBA00001947"/>
    </source>
</evidence>
<dbReference type="OrthoDB" id="1670005at2759"/>
<evidence type="ECO:0000256" key="6">
    <source>
        <dbReference type="ARBA" id="ARBA00022801"/>
    </source>
</evidence>
<dbReference type="HAMAP" id="MF_00219">
    <property type="entry name" value="PyrC_classII"/>
    <property type="match status" value="1"/>
</dbReference>
<keyword evidence="7" id="KW-0862">Zinc</keyword>
<name>A0A9W9D1S6_9PEZI</name>
<evidence type="ECO:0000256" key="7">
    <source>
        <dbReference type="ARBA" id="ARBA00022833"/>
    </source>
</evidence>
<evidence type="ECO:0000256" key="4">
    <source>
        <dbReference type="ARBA" id="ARBA00012860"/>
    </source>
</evidence>
<dbReference type="PANTHER" id="PTHR43137:SF1">
    <property type="entry name" value="DIHYDROOROTASE"/>
    <property type="match status" value="1"/>
</dbReference>
<organism evidence="10 11">
    <name type="scientific">Gnomoniopsis smithogilvyi</name>
    <dbReference type="NCBI Taxonomy" id="1191159"/>
    <lineage>
        <taxon>Eukaryota</taxon>
        <taxon>Fungi</taxon>
        <taxon>Dikarya</taxon>
        <taxon>Ascomycota</taxon>
        <taxon>Pezizomycotina</taxon>
        <taxon>Sordariomycetes</taxon>
        <taxon>Sordariomycetidae</taxon>
        <taxon>Diaporthales</taxon>
        <taxon>Gnomoniaceae</taxon>
        <taxon>Gnomoniopsis</taxon>
    </lineage>
</organism>
<protein>
    <recommendedName>
        <fullName evidence="4">dihydroorotase</fullName>
        <ecNumber evidence="4">3.5.2.3</ecNumber>
    </recommendedName>
</protein>
<dbReference type="SUPFAM" id="SSF51556">
    <property type="entry name" value="Metallo-dependent hydrolases"/>
    <property type="match status" value="1"/>
</dbReference>
<dbReference type="InterPro" id="IPR006680">
    <property type="entry name" value="Amidohydro-rel"/>
</dbReference>
<comment type="pathway">
    <text evidence="2">Pyrimidine metabolism; UMP biosynthesis via de novo pathway; (S)-dihydroorotate from bicarbonate: step 3/3.</text>
</comment>
<gene>
    <name evidence="10" type="primary">URA4</name>
    <name evidence="10" type="ORF">N0V93_000480</name>
</gene>
<dbReference type="Proteomes" id="UP001140453">
    <property type="component" value="Unassembled WGS sequence"/>
</dbReference>
<dbReference type="PROSITE" id="PS00483">
    <property type="entry name" value="DIHYDROOROTASE_2"/>
    <property type="match status" value="1"/>
</dbReference>
<reference evidence="10" key="1">
    <citation type="submission" date="2022-10" db="EMBL/GenBank/DDBJ databases">
        <title>Tapping the CABI collections for fungal endophytes: first genome assemblies for Collariella, Neodidymelliopsis, Ascochyta clinopodiicola, Didymella pomorum, Didymosphaeria variabile, Neocosmospora piperis and Neocucurbitaria cava.</title>
        <authorList>
            <person name="Hill R."/>
        </authorList>
    </citation>
    <scope>NUCLEOTIDE SEQUENCE</scope>
    <source>
        <strain evidence="10">IMI 355082</strain>
    </source>
</reference>
<evidence type="ECO:0000256" key="3">
    <source>
        <dbReference type="ARBA" id="ARBA00005631"/>
    </source>
</evidence>
<evidence type="ECO:0000313" key="11">
    <source>
        <dbReference type="Proteomes" id="UP001140453"/>
    </source>
</evidence>
<dbReference type="PIRSF" id="PIRSF001237">
    <property type="entry name" value="DHOdimr"/>
    <property type="match status" value="1"/>
</dbReference>
<dbReference type="GO" id="GO:0006221">
    <property type="term" value="P:pyrimidine nucleotide biosynthetic process"/>
    <property type="evidence" value="ECO:0007669"/>
    <property type="project" value="UniProtKB-KW"/>
</dbReference>
<keyword evidence="6 10" id="KW-0378">Hydrolase</keyword>
<feature type="domain" description="Amidohydrolase-related" evidence="9">
    <location>
        <begin position="85"/>
        <end position="177"/>
    </location>
</feature>
<keyword evidence="5" id="KW-0479">Metal-binding</keyword>
<dbReference type="NCBIfam" id="TIGR00856">
    <property type="entry name" value="pyrC_dimer"/>
    <property type="match status" value="1"/>
</dbReference>
<dbReference type="GO" id="GO:0006207">
    <property type="term" value="P:'de novo' pyrimidine nucleobase biosynthetic process"/>
    <property type="evidence" value="ECO:0007669"/>
    <property type="project" value="TreeGrafter"/>
</dbReference>
<dbReference type="Gene3D" id="3.20.20.140">
    <property type="entry name" value="Metal-dependent hydrolases"/>
    <property type="match status" value="1"/>
</dbReference>
<comment type="caution">
    <text evidence="10">The sequence shown here is derived from an EMBL/GenBank/DDBJ whole genome shotgun (WGS) entry which is preliminary data.</text>
</comment>
<evidence type="ECO:0000256" key="2">
    <source>
        <dbReference type="ARBA" id="ARBA00004880"/>
    </source>
</evidence>
<comment type="cofactor">
    <cofactor evidence="1">
        <name>Zn(2+)</name>
        <dbReference type="ChEBI" id="CHEBI:29105"/>
    </cofactor>
</comment>
<dbReference type="InterPro" id="IPR004721">
    <property type="entry name" value="DHOdimr"/>
</dbReference>
<sequence>MPLPDKFELPAAADFHVHLRDGAMSAAVVPTIRQGGVNVAYIMPNLVPPVTTVQAALDYKSRLVALDPNVTYLMTLYLHPSITPEVVREAKRAGIAGIKSYPQGLTTNSESGVTDYEEFYPVFAAMEEEGLVLNIHGECASDAKKNITIMNAESNFLPTLKTIHEKFPKLRIVLEHCTTEDAVNAVKACGDTVVGTLTAHHLFLIVDDWAGDVFHYCKPVAKMPNDRLALLNALVTSKGKFFLGTDSAPHDISAKKGKGNTAAGVFTQPYAVAYVLTALEEAIVRGDIKEEQVSLELLEGFLGGFGRKFYGVEHTRERIIVEKKNEIVAESIKGDGLEVVPFRKGKSTWSVSWV</sequence>
<proteinExistence type="inferred from homology"/>
<dbReference type="GO" id="GO:0005737">
    <property type="term" value="C:cytoplasm"/>
    <property type="evidence" value="ECO:0007669"/>
    <property type="project" value="TreeGrafter"/>
</dbReference>
<keyword evidence="11" id="KW-1185">Reference proteome</keyword>
<dbReference type="InterPro" id="IPR032466">
    <property type="entry name" value="Metal_Hydrolase"/>
</dbReference>
<keyword evidence="8" id="KW-0665">Pyrimidine biosynthesis</keyword>